<feature type="domain" description="Penicillin-binding protein transpeptidase" evidence="15">
    <location>
        <begin position="326"/>
        <end position="598"/>
    </location>
</feature>
<dbReference type="AlphaFoldDB" id="K9YH92"/>
<evidence type="ECO:0000256" key="1">
    <source>
        <dbReference type="ARBA" id="ARBA00007090"/>
    </source>
</evidence>
<keyword evidence="10" id="KW-0511">Multifunctional enzyme</keyword>
<evidence type="ECO:0000256" key="3">
    <source>
        <dbReference type="ARBA" id="ARBA00022645"/>
    </source>
</evidence>
<dbReference type="GO" id="GO:0009002">
    <property type="term" value="F:serine-type D-Ala-D-Ala carboxypeptidase activity"/>
    <property type="evidence" value="ECO:0007669"/>
    <property type="project" value="UniProtKB-EC"/>
</dbReference>
<evidence type="ECO:0000256" key="12">
    <source>
        <dbReference type="ARBA" id="ARBA00034000"/>
    </source>
</evidence>
<keyword evidence="4" id="KW-0645">Protease</keyword>
<keyword evidence="11" id="KW-0961">Cell wall biogenesis/degradation</keyword>
<evidence type="ECO:0000256" key="10">
    <source>
        <dbReference type="ARBA" id="ARBA00023268"/>
    </source>
</evidence>
<evidence type="ECO:0000256" key="4">
    <source>
        <dbReference type="ARBA" id="ARBA00022670"/>
    </source>
</evidence>
<dbReference type="Pfam" id="PF00905">
    <property type="entry name" value="Transpeptidase"/>
    <property type="match status" value="1"/>
</dbReference>
<name>K9YH92_CYASC</name>
<evidence type="ECO:0000259" key="16">
    <source>
        <dbReference type="Pfam" id="PF00912"/>
    </source>
</evidence>
<dbReference type="BioCyc" id="CSTA292563:G1353-218-MONOMER"/>
<dbReference type="InterPro" id="IPR036950">
    <property type="entry name" value="PBP_transglycosylase"/>
</dbReference>
<keyword evidence="5 17" id="KW-0328">Glycosyltransferase</keyword>
<dbReference type="FunFam" id="1.10.3810.10:FF:000001">
    <property type="entry name" value="Penicillin-binding protein 1A"/>
    <property type="match status" value="1"/>
</dbReference>
<keyword evidence="7" id="KW-0378">Hydrolase</keyword>
<dbReference type="GO" id="GO:0009252">
    <property type="term" value="P:peptidoglycan biosynthetic process"/>
    <property type="evidence" value="ECO:0007669"/>
    <property type="project" value="UniProtKB-KW"/>
</dbReference>
<keyword evidence="18" id="KW-1185">Reference proteome</keyword>
<sequence>MLGVTKVAGGTFLSLTLLTTSVVAGGLAGLAISFRNLPDVRVLRGHIPAQTSYVYDIKGVLLASFHSEEHRQTVELNEISPELKRAVLAIEDSNFYYHDGINPSSVARAIVVNYRSGGVVEGASTLTMQLAKNMFLSHQRSYARKLAEAILALRIEQVFTKDEILDMYLNNIYWGHNNYGVQTAAKSYFDKPASELNLAESAMMAGIIQAPEAFSPFVNYEIAKRRQALVLNRMVDLEWITEQEAEAAKVEPLGIGRPQAWQRSRLPFVTDAVREEIINRFGSDMLIKGGLNVQTTLDYNMQIRAEEVVRNAHNNLRRSGVRADQMALVAIDPRTHFVKAVVGGIDYETSQFNRVLHSRRQPGSAFKPFVFYTAFATGKYSPGSSIANHSRGFRDGSGIYRPTNYGGDTGGGDVSINHALTVSLNIPAVVIGQEIGLDSVIDVSRTLGIESPLQPVISLPLGPIGITPMEMASAYATFASNGWQSDTTMILQVTDSNGNTIIDNTPRPRLVLDEWSTASLTTVLQNVMRPGGTAPSANIGRPAAGKTGTTSGERDVWFVGYVPQLSVAVWIGNDDFNRTLGRGVTGGGTAAPVWRQFMNMALENEPVLQFPAASQFKRPEAR</sequence>
<evidence type="ECO:0000256" key="7">
    <source>
        <dbReference type="ARBA" id="ARBA00022801"/>
    </source>
</evidence>
<dbReference type="PANTHER" id="PTHR32282">
    <property type="entry name" value="BINDING PROTEIN TRANSPEPTIDASE, PUTATIVE-RELATED"/>
    <property type="match status" value="1"/>
</dbReference>
<evidence type="ECO:0000256" key="11">
    <source>
        <dbReference type="ARBA" id="ARBA00023316"/>
    </source>
</evidence>
<dbReference type="SUPFAM" id="SSF56601">
    <property type="entry name" value="beta-lactamase/transpeptidase-like"/>
    <property type="match status" value="1"/>
</dbReference>
<dbReference type="PANTHER" id="PTHR32282:SF33">
    <property type="entry name" value="PEPTIDOGLYCAN GLYCOSYLTRANSFERASE"/>
    <property type="match status" value="1"/>
</dbReference>
<evidence type="ECO:0000259" key="15">
    <source>
        <dbReference type="Pfam" id="PF00905"/>
    </source>
</evidence>
<dbReference type="NCBIfam" id="TIGR02074">
    <property type="entry name" value="PBP_1a_fam"/>
    <property type="match status" value="1"/>
</dbReference>
<dbReference type="EC" id="2.4.1.129" evidence="17"/>
<dbReference type="InterPro" id="IPR012338">
    <property type="entry name" value="Beta-lactam/transpept-like"/>
</dbReference>
<protein>
    <submittedName>
        <fullName evidence="17">Penicillin-binding protein, 1A family</fullName>
        <ecNumber evidence="17">2.4.1.129</ecNumber>
    </submittedName>
</protein>
<gene>
    <name evidence="17" type="ordered locus">Cyast_0217</name>
</gene>
<dbReference type="InterPro" id="IPR001264">
    <property type="entry name" value="Glyco_trans_51"/>
</dbReference>
<dbReference type="Pfam" id="PF00912">
    <property type="entry name" value="Transgly"/>
    <property type="match status" value="1"/>
</dbReference>
<comment type="similarity">
    <text evidence="2">In the N-terminal section; belongs to the glycosyltransferase 51 family.</text>
</comment>
<dbReference type="InterPro" id="IPR050396">
    <property type="entry name" value="Glycosyltr_51/Transpeptidase"/>
</dbReference>
<dbReference type="GO" id="GO:0008955">
    <property type="term" value="F:peptidoglycan glycosyltransferase activity"/>
    <property type="evidence" value="ECO:0007669"/>
    <property type="project" value="UniProtKB-EC"/>
</dbReference>
<accession>K9YH92</accession>
<evidence type="ECO:0000256" key="13">
    <source>
        <dbReference type="ARBA" id="ARBA00049902"/>
    </source>
</evidence>
<comment type="similarity">
    <text evidence="1">In the C-terminal section; belongs to the transpeptidase family.</text>
</comment>
<comment type="catalytic activity">
    <reaction evidence="13">
        <text>[GlcNAc-(1-&gt;4)-Mur2Ac(oyl-L-Ala-gamma-D-Glu-L-Lys-D-Ala-D-Ala)](n)-di-trans,octa-cis-undecaprenyl diphosphate + beta-D-GlcNAc-(1-&gt;4)-Mur2Ac(oyl-L-Ala-gamma-D-Glu-L-Lys-D-Ala-D-Ala)-di-trans,octa-cis-undecaprenyl diphosphate = [GlcNAc-(1-&gt;4)-Mur2Ac(oyl-L-Ala-gamma-D-Glu-L-Lys-D-Ala-D-Ala)](n+1)-di-trans,octa-cis-undecaprenyl diphosphate + di-trans,octa-cis-undecaprenyl diphosphate + H(+)</text>
        <dbReference type="Rhea" id="RHEA:23708"/>
        <dbReference type="Rhea" id="RHEA-COMP:9602"/>
        <dbReference type="Rhea" id="RHEA-COMP:9603"/>
        <dbReference type="ChEBI" id="CHEBI:15378"/>
        <dbReference type="ChEBI" id="CHEBI:58405"/>
        <dbReference type="ChEBI" id="CHEBI:60033"/>
        <dbReference type="ChEBI" id="CHEBI:78435"/>
        <dbReference type="EC" id="2.4.99.28"/>
    </reaction>
</comment>
<keyword evidence="8" id="KW-0133">Cell shape</keyword>
<dbReference type="KEGG" id="csn:Cyast_0217"/>
<dbReference type="GO" id="GO:0008360">
    <property type="term" value="P:regulation of cell shape"/>
    <property type="evidence" value="ECO:0007669"/>
    <property type="project" value="UniProtKB-KW"/>
</dbReference>
<dbReference type="GO" id="GO:0030288">
    <property type="term" value="C:outer membrane-bounded periplasmic space"/>
    <property type="evidence" value="ECO:0007669"/>
    <property type="project" value="TreeGrafter"/>
</dbReference>
<dbReference type="Gene3D" id="1.10.3810.10">
    <property type="entry name" value="Biosynthetic peptidoglycan transglycosylase-like"/>
    <property type="match status" value="1"/>
</dbReference>
<evidence type="ECO:0000256" key="5">
    <source>
        <dbReference type="ARBA" id="ARBA00022676"/>
    </source>
</evidence>
<feature type="region of interest" description="Disordered" evidence="14">
    <location>
        <begin position="531"/>
        <end position="550"/>
    </location>
</feature>
<keyword evidence="6 17" id="KW-0808">Transferase</keyword>
<keyword evidence="9" id="KW-0573">Peptidoglycan synthesis</keyword>
<keyword evidence="3" id="KW-0121">Carboxypeptidase</keyword>
<dbReference type="Gene3D" id="3.40.710.10">
    <property type="entry name" value="DD-peptidase/beta-lactamase superfamily"/>
    <property type="match status" value="1"/>
</dbReference>
<evidence type="ECO:0000256" key="14">
    <source>
        <dbReference type="SAM" id="MobiDB-lite"/>
    </source>
</evidence>
<dbReference type="PATRIC" id="fig|292563.3.peg.228"/>
<dbReference type="STRING" id="292563.Cyast_0217"/>
<dbReference type="InterPro" id="IPR023346">
    <property type="entry name" value="Lysozyme-like_dom_sf"/>
</dbReference>
<comment type="catalytic activity">
    <reaction evidence="12">
        <text>Preferential cleavage: (Ac)2-L-Lys-D-Ala-|-D-Ala. Also transpeptidation of peptidyl-alanyl moieties that are N-acyl substituents of D-alanine.</text>
        <dbReference type="EC" id="3.4.16.4"/>
    </reaction>
</comment>
<dbReference type="Proteomes" id="UP000010483">
    <property type="component" value="Chromosome"/>
</dbReference>
<dbReference type="SUPFAM" id="SSF53955">
    <property type="entry name" value="Lysozyme-like"/>
    <property type="match status" value="1"/>
</dbReference>
<dbReference type="HOGENOM" id="CLU_006354_2_4_3"/>
<evidence type="ECO:0000256" key="6">
    <source>
        <dbReference type="ARBA" id="ARBA00022679"/>
    </source>
</evidence>
<evidence type="ECO:0000313" key="17">
    <source>
        <dbReference type="EMBL" id="AFZ46199.1"/>
    </source>
</evidence>
<evidence type="ECO:0000313" key="18">
    <source>
        <dbReference type="Proteomes" id="UP000010483"/>
    </source>
</evidence>
<dbReference type="GO" id="GO:0006508">
    <property type="term" value="P:proteolysis"/>
    <property type="evidence" value="ECO:0007669"/>
    <property type="project" value="UniProtKB-KW"/>
</dbReference>
<dbReference type="GO" id="GO:0071555">
    <property type="term" value="P:cell wall organization"/>
    <property type="evidence" value="ECO:0007669"/>
    <property type="project" value="UniProtKB-KW"/>
</dbReference>
<dbReference type="eggNOG" id="COG0744">
    <property type="taxonomic scope" value="Bacteria"/>
</dbReference>
<proteinExistence type="inferred from homology"/>
<dbReference type="GO" id="GO:0008658">
    <property type="term" value="F:penicillin binding"/>
    <property type="evidence" value="ECO:0007669"/>
    <property type="project" value="InterPro"/>
</dbReference>
<dbReference type="EMBL" id="CP003940">
    <property type="protein sequence ID" value="AFZ46199.1"/>
    <property type="molecule type" value="Genomic_DNA"/>
</dbReference>
<reference evidence="18" key="1">
    <citation type="journal article" date="2013" name="Proc. Natl. Acad. Sci. U.S.A.">
        <title>Improving the coverage of the cyanobacterial phylum using diversity-driven genome sequencing.</title>
        <authorList>
            <person name="Shih P.M."/>
            <person name="Wu D."/>
            <person name="Latifi A."/>
            <person name="Axen S.D."/>
            <person name="Fewer D.P."/>
            <person name="Talla E."/>
            <person name="Calteau A."/>
            <person name="Cai F."/>
            <person name="Tandeau de Marsac N."/>
            <person name="Rippka R."/>
            <person name="Herdman M."/>
            <person name="Sivonen K."/>
            <person name="Coursin T."/>
            <person name="Laurent T."/>
            <person name="Goodwin L."/>
            <person name="Nolan M."/>
            <person name="Davenport K.W."/>
            <person name="Han C.S."/>
            <person name="Rubin E.M."/>
            <person name="Eisen J.A."/>
            <person name="Woyke T."/>
            <person name="Gugger M."/>
            <person name="Kerfeld C.A."/>
        </authorList>
    </citation>
    <scope>NUCLEOTIDE SEQUENCE [LARGE SCALE GENOMIC DNA]</scope>
    <source>
        <strain evidence="18">ATCC 29140 / PCC 7202</strain>
    </source>
</reference>
<evidence type="ECO:0000256" key="8">
    <source>
        <dbReference type="ARBA" id="ARBA00022960"/>
    </source>
</evidence>
<dbReference type="InterPro" id="IPR001460">
    <property type="entry name" value="PCN-bd_Tpept"/>
</dbReference>
<evidence type="ECO:0000256" key="2">
    <source>
        <dbReference type="ARBA" id="ARBA00007739"/>
    </source>
</evidence>
<evidence type="ECO:0000256" key="9">
    <source>
        <dbReference type="ARBA" id="ARBA00022984"/>
    </source>
</evidence>
<feature type="domain" description="Glycosyl transferase family 51" evidence="16">
    <location>
        <begin position="60"/>
        <end position="234"/>
    </location>
</feature>
<organism evidence="17 18">
    <name type="scientific">Cyanobacterium stanieri (strain ATCC 29140 / PCC 7202)</name>
    <dbReference type="NCBI Taxonomy" id="292563"/>
    <lineage>
        <taxon>Bacteria</taxon>
        <taxon>Bacillati</taxon>
        <taxon>Cyanobacteriota</taxon>
        <taxon>Cyanophyceae</taxon>
        <taxon>Oscillatoriophycideae</taxon>
        <taxon>Chroococcales</taxon>
        <taxon>Geminocystaceae</taxon>
        <taxon>Cyanobacterium</taxon>
    </lineage>
</organism>